<organism evidence="3 4">
    <name type="scientific">Candidatus Schekmanbacteria bacterium GWA2_38_11</name>
    <dbReference type="NCBI Taxonomy" id="1817876"/>
    <lineage>
        <taxon>Bacteria</taxon>
        <taxon>Candidatus Schekmaniibacteriota</taxon>
    </lineage>
</organism>
<dbReference type="GO" id="GO:0005829">
    <property type="term" value="C:cytosol"/>
    <property type="evidence" value="ECO:0007669"/>
    <property type="project" value="TreeGrafter"/>
</dbReference>
<dbReference type="InterPro" id="IPR051159">
    <property type="entry name" value="Hexapeptide_acetyltransf"/>
</dbReference>
<evidence type="ECO:0000256" key="2">
    <source>
        <dbReference type="ARBA" id="ARBA00022679"/>
    </source>
</evidence>
<evidence type="ECO:0008006" key="5">
    <source>
        <dbReference type="Google" id="ProtNLM"/>
    </source>
</evidence>
<evidence type="ECO:0000313" key="3">
    <source>
        <dbReference type="EMBL" id="OGL38282.1"/>
    </source>
</evidence>
<dbReference type="PANTHER" id="PTHR23416">
    <property type="entry name" value="SIALIC ACID SYNTHASE-RELATED"/>
    <property type="match status" value="1"/>
</dbReference>
<dbReference type="CDD" id="cd04647">
    <property type="entry name" value="LbH_MAT_like"/>
    <property type="match status" value="1"/>
</dbReference>
<reference evidence="3 4" key="1">
    <citation type="journal article" date="2016" name="Nat. Commun.">
        <title>Thousands of microbial genomes shed light on interconnected biogeochemical processes in an aquifer system.</title>
        <authorList>
            <person name="Anantharaman K."/>
            <person name="Brown C.T."/>
            <person name="Hug L.A."/>
            <person name="Sharon I."/>
            <person name="Castelle C.J."/>
            <person name="Probst A.J."/>
            <person name="Thomas B.C."/>
            <person name="Singh A."/>
            <person name="Wilkins M.J."/>
            <person name="Karaoz U."/>
            <person name="Brodie E.L."/>
            <person name="Williams K.H."/>
            <person name="Hubbard S.S."/>
            <person name="Banfield J.F."/>
        </authorList>
    </citation>
    <scope>NUCLEOTIDE SEQUENCE [LARGE SCALE GENOMIC DNA]</scope>
</reference>
<dbReference type="Gene3D" id="2.160.10.10">
    <property type="entry name" value="Hexapeptide repeat proteins"/>
    <property type="match status" value="1"/>
</dbReference>
<evidence type="ECO:0000313" key="4">
    <source>
        <dbReference type="Proteomes" id="UP000178526"/>
    </source>
</evidence>
<gene>
    <name evidence="3" type="ORF">A2042_09090</name>
</gene>
<accession>A0A1F7R9M5</accession>
<dbReference type="PANTHER" id="PTHR23416:SF23">
    <property type="entry name" value="ACETYLTRANSFERASE C18B11.09C-RELATED"/>
    <property type="match status" value="1"/>
</dbReference>
<dbReference type="InterPro" id="IPR011004">
    <property type="entry name" value="Trimer_LpxA-like_sf"/>
</dbReference>
<comment type="caution">
    <text evidence="3">The sequence shown here is derived from an EMBL/GenBank/DDBJ whole genome shotgun (WGS) entry which is preliminary data.</text>
</comment>
<sequence length="289" mass="33064">MTQRRFELVKHDLKKRALRNIKLQDKRVSKLFEDFLLNLEARLDNGKEDRNIICRDTLVELYFGKNSNYEEILNDTKCPLASKTLIASFDPRNITLEPEYYSNVDSEKFHKVKPLIWLWTIFDRSPVGRNCFLGFPFRRILAKKIFKKCGENLKVFHDVEFSFGYNISVGDNVVIHRNVLLDDRGELVIEDNASISDYVNVYSHSHSIFDQGDVTLGKTVIGKGARLTYHSTILEGVKVGQEAMVGALGLATRDVRNFHINVGIPAKSVRVKPNACVDECKDETCVHKV</sequence>
<dbReference type="EMBL" id="MGDB01000152">
    <property type="protein sequence ID" value="OGL38282.1"/>
    <property type="molecule type" value="Genomic_DNA"/>
</dbReference>
<comment type="similarity">
    <text evidence="1">Belongs to the transferase hexapeptide repeat family.</text>
</comment>
<dbReference type="GO" id="GO:0008374">
    <property type="term" value="F:O-acyltransferase activity"/>
    <property type="evidence" value="ECO:0007669"/>
    <property type="project" value="TreeGrafter"/>
</dbReference>
<keyword evidence="2" id="KW-0808">Transferase</keyword>
<protein>
    <recommendedName>
        <fullName evidence="5">Acetyltransferase</fullName>
    </recommendedName>
</protein>
<evidence type="ECO:0000256" key="1">
    <source>
        <dbReference type="ARBA" id="ARBA00007274"/>
    </source>
</evidence>
<name>A0A1F7R9M5_9BACT</name>
<dbReference type="Proteomes" id="UP000178526">
    <property type="component" value="Unassembled WGS sequence"/>
</dbReference>
<proteinExistence type="inferred from homology"/>
<dbReference type="SUPFAM" id="SSF51161">
    <property type="entry name" value="Trimeric LpxA-like enzymes"/>
    <property type="match status" value="1"/>
</dbReference>
<dbReference type="AlphaFoldDB" id="A0A1F7R9M5"/>